<dbReference type="InterPro" id="IPR053162">
    <property type="entry name" value="DnaD"/>
</dbReference>
<evidence type="ECO:0000313" key="3">
    <source>
        <dbReference type="EMBL" id="KAB3532230.1"/>
    </source>
</evidence>
<accession>A0A833HQW1</accession>
<dbReference type="OrthoDB" id="1652900at2"/>
<gene>
    <name evidence="3" type="ORF">F8153_02715</name>
</gene>
<dbReference type="Pfam" id="PF07261">
    <property type="entry name" value="DnaB_2"/>
    <property type="match status" value="2"/>
</dbReference>
<feature type="domain" description="DnaB/C C-terminal" evidence="2">
    <location>
        <begin position="145"/>
        <end position="218"/>
    </location>
</feature>
<proteinExistence type="inferred from homology"/>
<dbReference type="EMBL" id="WBZB01000010">
    <property type="protein sequence ID" value="KAB3532230.1"/>
    <property type="molecule type" value="Genomic_DNA"/>
</dbReference>
<evidence type="ECO:0000259" key="2">
    <source>
        <dbReference type="Pfam" id="PF07261"/>
    </source>
</evidence>
<keyword evidence="4" id="KW-1185">Reference proteome</keyword>
<dbReference type="Gene3D" id="1.10.10.630">
    <property type="entry name" value="DnaD domain-like"/>
    <property type="match status" value="2"/>
</dbReference>
<dbReference type="NCBIfam" id="TIGR01446">
    <property type="entry name" value="DnaD_dom"/>
    <property type="match status" value="2"/>
</dbReference>
<name>A0A833HQW1_9FIRM</name>
<protein>
    <submittedName>
        <fullName evidence="3">DnaD domain protein</fullName>
    </submittedName>
</protein>
<dbReference type="AlphaFoldDB" id="A0A833HQW1"/>
<organism evidence="3 4">
    <name type="scientific">Alkaliphilus serpentinus</name>
    <dbReference type="NCBI Taxonomy" id="1482731"/>
    <lineage>
        <taxon>Bacteria</taxon>
        <taxon>Bacillati</taxon>
        <taxon>Bacillota</taxon>
        <taxon>Clostridia</taxon>
        <taxon>Peptostreptococcales</taxon>
        <taxon>Natronincolaceae</taxon>
        <taxon>Alkaliphilus</taxon>
    </lineage>
</organism>
<dbReference type="InterPro" id="IPR017019">
    <property type="entry name" value="DNA_replication_prd_bac"/>
</dbReference>
<dbReference type="InterPro" id="IPR034829">
    <property type="entry name" value="DnaD-like_sf"/>
</dbReference>
<dbReference type="PANTHER" id="PTHR37293">
    <property type="entry name" value="PHAGE REPLICATION PROTEIN-RELATED"/>
    <property type="match status" value="1"/>
</dbReference>
<dbReference type="SUPFAM" id="SSF158499">
    <property type="entry name" value="DnaD domain-like"/>
    <property type="match status" value="2"/>
</dbReference>
<dbReference type="InterPro" id="IPR006343">
    <property type="entry name" value="DnaB/C_C"/>
</dbReference>
<sequence length="353" mass="40792">MGFIKGTSSIDLGDTPIENIFIDVYMPMANGTYVKVYLMAYKYACELDNSLKLCNSTLAKSLMISLEDVHRAWDFWEGKGIVKKHSELESEEDYSIEFINLKQLYIDNNFKHITVDETANTSDDYSPSTKDLVEANQNPLIREMFTDINKIIARSLVPNDKRKIIKWFSDYNIDPPLIVKAFSYCKHNKNITSINYVGGVLRNWYDMAITTVELLEEYLLKQGERYGVYERVYKALGFSSREPAEADMRIMDKWVDDYGYSLEVILKACESTSKTTKPSINYINGILTDWHKKGVKRLEDIDVLDKKEAKATSNQVNQSSSVKTKFHLSKSRFDEYTPEELKSLLLRKQRNNS</sequence>
<reference evidence="3 4" key="1">
    <citation type="submission" date="2019-10" db="EMBL/GenBank/DDBJ databases">
        <title>Alkaliphilus serpentinus sp. nov. and Alkaliphilus pronyensis sp. nov., two novel anaerobic alkaliphilic species isolated from the serpentinized-hosted hydrothermal field of the Prony Bay (New Caledonia).</title>
        <authorList>
            <person name="Postec A."/>
        </authorList>
    </citation>
    <scope>NUCLEOTIDE SEQUENCE [LARGE SCALE GENOMIC DNA]</scope>
    <source>
        <strain evidence="3 4">LacT</strain>
    </source>
</reference>
<comment type="caution">
    <text evidence="3">The sequence shown here is derived from an EMBL/GenBank/DDBJ whole genome shotgun (WGS) entry which is preliminary data.</text>
</comment>
<dbReference type="Proteomes" id="UP000465601">
    <property type="component" value="Unassembled WGS sequence"/>
</dbReference>
<evidence type="ECO:0000256" key="1">
    <source>
        <dbReference type="ARBA" id="ARBA00093462"/>
    </source>
</evidence>
<comment type="similarity">
    <text evidence="1">Belongs to the DnaB/DnaD family.</text>
</comment>
<evidence type="ECO:0000313" key="4">
    <source>
        <dbReference type="Proteomes" id="UP000465601"/>
    </source>
</evidence>
<feature type="domain" description="DnaB/C C-terminal" evidence="2">
    <location>
        <begin position="242"/>
        <end position="301"/>
    </location>
</feature>
<dbReference type="PIRSF" id="PIRSF033722">
    <property type="entry name" value="DnaD_CA_C3587_prd"/>
    <property type="match status" value="1"/>
</dbReference>
<dbReference type="PANTHER" id="PTHR37293:SF5">
    <property type="entry name" value="DNA REPLICATION PROTEIN"/>
    <property type="match status" value="1"/>
</dbReference>